<name>A0A9P5TJ88_GYMJU</name>
<gene>
    <name evidence="3" type="ORF">CPB84DRAFT_1625991</name>
</gene>
<protein>
    <recommendedName>
        <fullName evidence="2">HTH CENPB-type domain-containing protein</fullName>
    </recommendedName>
</protein>
<dbReference type="EMBL" id="JADNYJ010000090">
    <property type="protein sequence ID" value="KAF8887473.1"/>
    <property type="molecule type" value="Genomic_DNA"/>
</dbReference>
<reference evidence="3" key="1">
    <citation type="submission" date="2020-11" db="EMBL/GenBank/DDBJ databases">
        <authorList>
            <consortium name="DOE Joint Genome Institute"/>
            <person name="Ahrendt S."/>
            <person name="Riley R."/>
            <person name="Andreopoulos W."/>
            <person name="LaButti K."/>
            <person name="Pangilinan J."/>
            <person name="Ruiz-duenas F.J."/>
            <person name="Barrasa J.M."/>
            <person name="Sanchez-Garcia M."/>
            <person name="Camarero S."/>
            <person name="Miyauchi S."/>
            <person name="Serrano A."/>
            <person name="Linde D."/>
            <person name="Babiker R."/>
            <person name="Drula E."/>
            <person name="Ayuso-Fernandez I."/>
            <person name="Pacheco R."/>
            <person name="Padilla G."/>
            <person name="Ferreira P."/>
            <person name="Barriuso J."/>
            <person name="Kellner H."/>
            <person name="Castanera R."/>
            <person name="Alfaro M."/>
            <person name="Ramirez L."/>
            <person name="Pisabarro A.G."/>
            <person name="Kuo A."/>
            <person name="Tritt A."/>
            <person name="Lipzen A."/>
            <person name="He G."/>
            <person name="Yan M."/>
            <person name="Ng V."/>
            <person name="Cullen D."/>
            <person name="Martin F."/>
            <person name="Rosso M.-N."/>
            <person name="Henrissat B."/>
            <person name="Hibbett D."/>
            <person name="Martinez A.T."/>
            <person name="Grigoriev I.V."/>
        </authorList>
    </citation>
    <scope>NUCLEOTIDE SEQUENCE</scope>
    <source>
        <strain evidence="3">AH 44721</strain>
    </source>
</reference>
<feature type="domain" description="HTH CENPB-type" evidence="2">
    <location>
        <begin position="34"/>
        <end position="99"/>
    </location>
</feature>
<sequence length="99" mass="11227">ENRKPLSICKIFTLYNVRQTTLQDHLNGAQSQKDAHAHECKLSNAEEDILADWTKTLGHCGLPVTLDMLGEHASVRKSAKVGANWPHKFMERHPELKIK</sequence>
<evidence type="ECO:0000313" key="3">
    <source>
        <dbReference type="EMBL" id="KAF8887473.1"/>
    </source>
</evidence>
<dbReference type="Proteomes" id="UP000724874">
    <property type="component" value="Unassembled WGS sequence"/>
</dbReference>
<comment type="caution">
    <text evidence="3">The sequence shown here is derived from an EMBL/GenBank/DDBJ whole genome shotgun (WGS) entry which is preliminary data.</text>
</comment>
<keyword evidence="4" id="KW-1185">Reference proteome</keyword>
<feature type="non-terminal residue" evidence="3">
    <location>
        <position position="99"/>
    </location>
</feature>
<feature type="non-terminal residue" evidence="3">
    <location>
        <position position="1"/>
    </location>
</feature>
<evidence type="ECO:0000259" key="2">
    <source>
        <dbReference type="PROSITE" id="PS51253"/>
    </source>
</evidence>
<evidence type="ECO:0000256" key="1">
    <source>
        <dbReference type="ARBA" id="ARBA00023125"/>
    </source>
</evidence>
<dbReference type="OrthoDB" id="3197907at2759"/>
<evidence type="ECO:0000313" key="4">
    <source>
        <dbReference type="Proteomes" id="UP000724874"/>
    </source>
</evidence>
<dbReference type="AlphaFoldDB" id="A0A9P5TJ88"/>
<keyword evidence="1" id="KW-0238">DNA-binding</keyword>
<dbReference type="GO" id="GO:0003677">
    <property type="term" value="F:DNA binding"/>
    <property type="evidence" value="ECO:0007669"/>
    <property type="project" value="UniProtKB-KW"/>
</dbReference>
<organism evidence="3 4">
    <name type="scientific">Gymnopilus junonius</name>
    <name type="common">Spectacular rustgill mushroom</name>
    <name type="synonym">Gymnopilus spectabilis subsp. junonius</name>
    <dbReference type="NCBI Taxonomy" id="109634"/>
    <lineage>
        <taxon>Eukaryota</taxon>
        <taxon>Fungi</taxon>
        <taxon>Dikarya</taxon>
        <taxon>Basidiomycota</taxon>
        <taxon>Agaricomycotina</taxon>
        <taxon>Agaricomycetes</taxon>
        <taxon>Agaricomycetidae</taxon>
        <taxon>Agaricales</taxon>
        <taxon>Agaricineae</taxon>
        <taxon>Hymenogastraceae</taxon>
        <taxon>Gymnopilus</taxon>
    </lineage>
</organism>
<dbReference type="InterPro" id="IPR006600">
    <property type="entry name" value="HTH_CenpB_DNA-bd_dom"/>
</dbReference>
<proteinExistence type="predicted"/>
<accession>A0A9P5TJ88</accession>
<dbReference type="PROSITE" id="PS51253">
    <property type="entry name" value="HTH_CENPB"/>
    <property type="match status" value="1"/>
</dbReference>